<dbReference type="EMBL" id="JABELV010000040">
    <property type="protein sequence ID" value="KAG7562028.1"/>
    <property type="molecule type" value="Genomic_DNA"/>
</dbReference>
<dbReference type="AlphaFoldDB" id="A0A8K0JMJ0"/>
<dbReference type="Proteomes" id="UP000812966">
    <property type="component" value="Unassembled WGS sequence"/>
</dbReference>
<gene>
    <name evidence="2" type="ORF">FFLO_02500</name>
</gene>
<feature type="compositionally biased region" description="Basic and acidic residues" evidence="1">
    <location>
        <begin position="440"/>
        <end position="449"/>
    </location>
</feature>
<comment type="caution">
    <text evidence="2">The sequence shown here is derived from an EMBL/GenBank/DDBJ whole genome shotgun (WGS) entry which is preliminary data.</text>
</comment>
<protein>
    <submittedName>
        <fullName evidence="2">Uncharacterized protein</fullName>
    </submittedName>
</protein>
<evidence type="ECO:0000256" key="1">
    <source>
        <dbReference type="SAM" id="MobiDB-lite"/>
    </source>
</evidence>
<feature type="region of interest" description="Disordered" evidence="1">
    <location>
        <begin position="440"/>
        <end position="469"/>
    </location>
</feature>
<evidence type="ECO:0000313" key="2">
    <source>
        <dbReference type="EMBL" id="KAG7562028.1"/>
    </source>
</evidence>
<accession>A0A8K0JMJ0</accession>
<keyword evidence="3" id="KW-1185">Reference proteome</keyword>
<name>A0A8K0JMJ0_9TREE</name>
<sequence length="469" mass="53596">MVIVRSAFVNGGAIIPIRWSSDARRAQQQLFRTYSTQKPGQASPSTKVRARSFRVKPRDAEKILYEKALEATHSRKSSLLRWASEKIGGSYDNELNKLGYAGKSLERKTFKAYYWPVWKFSCFAETRAENEAKSVKAIIDMPDHVIPGSHVSPLSLLPLGDSPFDAQYLKPYDPKIHLRSSIPISAIPFSISPFDVMELARNSAPARVRLTTRGGGEFWVSAKHDIRELIVAAYPVYHPIFMAEYEFVLRDNLPSRRIAVVMDAYDDDVSKTDEPKVFIPNIYDDSWKSANRGYWANREDNRTDLDDIGDSFFQGFHEETLSIWLNPPTEPRAITKGQDKRTVTFTPPVSPLDGIKMHESSIPWDDVRIQAYGSQDFLANRAWVRLNAEKFLVDVAVNRYKGEAIEKAIKTKNKNVIKELEQDPFYTYLTGQADEMKERWQRGKPDWLKKPGSLGKRKIKPDPSGRFLQ</sequence>
<organism evidence="2 3">
    <name type="scientific">Filobasidium floriforme</name>
    <dbReference type="NCBI Taxonomy" id="5210"/>
    <lineage>
        <taxon>Eukaryota</taxon>
        <taxon>Fungi</taxon>
        <taxon>Dikarya</taxon>
        <taxon>Basidiomycota</taxon>
        <taxon>Agaricomycotina</taxon>
        <taxon>Tremellomycetes</taxon>
        <taxon>Filobasidiales</taxon>
        <taxon>Filobasidiaceae</taxon>
        <taxon>Filobasidium</taxon>
    </lineage>
</organism>
<proteinExistence type="predicted"/>
<evidence type="ECO:0000313" key="3">
    <source>
        <dbReference type="Proteomes" id="UP000812966"/>
    </source>
</evidence>
<reference evidence="2" key="1">
    <citation type="submission" date="2020-04" db="EMBL/GenBank/DDBJ databases">
        <title>Analysis of mating type loci in Filobasidium floriforme.</title>
        <authorList>
            <person name="Nowrousian M."/>
        </authorList>
    </citation>
    <scope>NUCLEOTIDE SEQUENCE</scope>
    <source>
        <strain evidence="2">CBS 6242</strain>
    </source>
</reference>